<evidence type="ECO:0000313" key="7">
    <source>
        <dbReference type="EMBL" id="ARJ03933.1"/>
    </source>
</evidence>
<protein>
    <recommendedName>
        <fullName evidence="1">D-inositol 3-phosphate glycosyltransferase</fullName>
    </recommendedName>
</protein>
<proteinExistence type="predicted"/>
<dbReference type="InterPro" id="IPR001296">
    <property type="entry name" value="Glyco_trans_1"/>
</dbReference>
<evidence type="ECO:0000256" key="1">
    <source>
        <dbReference type="ARBA" id="ARBA00021292"/>
    </source>
</evidence>
<keyword evidence="2" id="KW-0328">Glycosyltransferase</keyword>
<dbReference type="EMBL" id="CP020715">
    <property type="protein sequence ID" value="ARJ03933.1"/>
    <property type="molecule type" value="Genomic_DNA"/>
</dbReference>
<organism evidence="7 8">
    <name type="scientific">Cnuibacter physcomitrellae</name>
    <dbReference type="NCBI Taxonomy" id="1619308"/>
    <lineage>
        <taxon>Bacteria</taxon>
        <taxon>Bacillati</taxon>
        <taxon>Actinomycetota</taxon>
        <taxon>Actinomycetes</taxon>
        <taxon>Micrococcales</taxon>
        <taxon>Microbacteriaceae</taxon>
        <taxon>Cnuibacter</taxon>
    </lineage>
</organism>
<feature type="compositionally biased region" description="Basic residues" evidence="4">
    <location>
        <begin position="1"/>
        <end position="37"/>
    </location>
</feature>
<keyword evidence="3" id="KW-0808">Transferase</keyword>
<reference evidence="7 8" key="1">
    <citation type="submission" date="2017-04" db="EMBL/GenBank/DDBJ databases">
        <authorList>
            <person name="Afonso C.L."/>
            <person name="Miller P.J."/>
            <person name="Scott M.A."/>
            <person name="Spackman E."/>
            <person name="Goraichik I."/>
            <person name="Dimitrov K.M."/>
            <person name="Suarez D.L."/>
            <person name="Swayne D.E."/>
        </authorList>
    </citation>
    <scope>NUCLEOTIDE SEQUENCE [LARGE SCALE GENOMIC DNA]</scope>
    <source>
        <strain evidence="8">XA(T)</strain>
    </source>
</reference>
<dbReference type="InterPro" id="IPR050194">
    <property type="entry name" value="Glycosyltransferase_grp1"/>
</dbReference>
<feature type="domain" description="Glycosyl transferase family 1" evidence="5">
    <location>
        <begin position="269"/>
        <end position="398"/>
    </location>
</feature>
<keyword evidence="8" id="KW-1185">Reference proteome</keyword>
<dbReference type="Gene3D" id="3.40.50.2000">
    <property type="entry name" value="Glycogen Phosphorylase B"/>
    <property type="match status" value="2"/>
</dbReference>
<evidence type="ECO:0000259" key="6">
    <source>
        <dbReference type="Pfam" id="PF13439"/>
    </source>
</evidence>
<dbReference type="GO" id="GO:1901137">
    <property type="term" value="P:carbohydrate derivative biosynthetic process"/>
    <property type="evidence" value="ECO:0007669"/>
    <property type="project" value="UniProtKB-ARBA"/>
</dbReference>
<dbReference type="KEGG" id="cphy:B5808_00810"/>
<dbReference type="Pfam" id="PF00534">
    <property type="entry name" value="Glycos_transf_1"/>
    <property type="match status" value="1"/>
</dbReference>
<dbReference type="InterPro" id="IPR028098">
    <property type="entry name" value="Glyco_trans_4-like_N"/>
</dbReference>
<evidence type="ECO:0000256" key="3">
    <source>
        <dbReference type="ARBA" id="ARBA00022679"/>
    </source>
</evidence>
<evidence type="ECO:0000259" key="5">
    <source>
        <dbReference type="Pfam" id="PF00534"/>
    </source>
</evidence>
<feature type="domain" description="Glycosyltransferase subfamily 4-like N-terminal" evidence="6">
    <location>
        <begin position="101"/>
        <end position="261"/>
    </location>
</feature>
<accession>A0A1X9LFL1</accession>
<dbReference type="AlphaFoldDB" id="A0A1X9LFL1"/>
<name>A0A1X9LFL1_9MICO</name>
<gene>
    <name evidence="7" type="ORF">B5808_00810</name>
</gene>
<evidence type="ECO:0000313" key="8">
    <source>
        <dbReference type="Proteomes" id="UP000192775"/>
    </source>
</evidence>
<dbReference type="PANTHER" id="PTHR45947">
    <property type="entry name" value="SULFOQUINOVOSYL TRANSFERASE SQD2"/>
    <property type="match status" value="1"/>
</dbReference>
<dbReference type="PANTHER" id="PTHR45947:SF3">
    <property type="entry name" value="SULFOQUINOVOSYL TRANSFERASE SQD2"/>
    <property type="match status" value="1"/>
</dbReference>
<dbReference type="GO" id="GO:0016757">
    <property type="term" value="F:glycosyltransferase activity"/>
    <property type="evidence" value="ECO:0007669"/>
    <property type="project" value="UniProtKB-KW"/>
</dbReference>
<dbReference type="Proteomes" id="UP000192775">
    <property type="component" value="Chromosome"/>
</dbReference>
<dbReference type="Pfam" id="PF13439">
    <property type="entry name" value="Glyco_transf_4"/>
    <property type="match status" value="1"/>
</dbReference>
<feature type="compositionally biased region" description="Basic and acidic residues" evidence="4">
    <location>
        <begin position="44"/>
        <end position="57"/>
    </location>
</feature>
<sequence>MRVRRRTASGRRHRLPPRRRGSVAHRRARERAPRRPGRSAGARRASEEPARLREPTDRGGPSRGLRAGSGRDRVRGTPPSERLRIVVIGPLRYPLRQPHAGGLEAMVWDRVQQLRQRGHEVTLCAVQGSDFLEGSPPEFVMPGVQWLSDADASDTDYPVGYVKRASRSLENALAYIRRHDDRFDVIDNHCLQGPPIAAAASLGVPVVTTLHTPPLPEMLAAHAASIGSTQRFLAVSAHTARAWRQHGVHAEVMPNSVDLDRWPLGKGGDALVWSGRIVPEKGTHLAIDAARMTGRTLVVAGRIGDRDYFDQQVAPRLGGDVRYVGPLPQAELADLVGRSACALVTPLWDEPFGLVIPEALATGTPVVAFDAGGVGESIAPLPSALVPPGDVRALAEAASHAASLGSAHPETRWLTRRTAERRFDAQGRAHALEQLFRQVVDESTTMEISA</sequence>
<feature type="region of interest" description="Disordered" evidence="4">
    <location>
        <begin position="1"/>
        <end position="78"/>
    </location>
</feature>
<dbReference type="SUPFAM" id="SSF53756">
    <property type="entry name" value="UDP-Glycosyltransferase/glycogen phosphorylase"/>
    <property type="match status" value="1"/>
</dbReference>
<evidence type="ECO:0000256" key="4">
    <source>
        <dbReference type="SAM" id="MobiDB-lite"/>
    </source>
</evidence>
<dbReference type="STRING" id="1619308.B5808_00810"/>
<evidence type="ECO:0000256" key="2">
    <source>
        <dbReference type="ARBA" id="ARBA00022676"/>
    </source>
</evidence>